<reference evidence="2 3" key="1">
    <citation type="submission" date="2024-07" db="EMBL/GenBank/DDBJ databases">
        <authorList>
            <person name="Akdeniz Z."/>
        </authorList>
    </citation>
    <scope>NUCLEOTIDE SEQUENCE [LARGE SCALE GENOMIC DNA]</scope>
</reference>
<name>A0ABP1GRS7_9EUKA</name>
<evidence type="ECO:0000313" key="2">
    <source>
        <dbReference type="EMBL" id="CAL5978280.1"/>
    </source>
</evidence>
<gene>
    <name evidence="1" type="ORF">HINF_LOCUS4681</name>
    <name evidence="2" type="ORF">HINF_LOCUS4702</name>
</gene>
<dbReference type="SUPFAM" id="SSF46689">
    <property type="entry name" value="Homeodomain-like"/>
    <property type="match status" value="1"/>
</dbReference>
<evidence type="ECO:0000313" key="1">
    <source>
        <dbReference type="EMBL" id="CAL5978238.1"/>
    </source>
</evidence>
<dbReference type="InterPro" id="IPR009057">
    <property type="entry name" value="Homeodomain-like_sf"/>
</dbReference>
<comment type="caution">
    <text evidence="2">The sequence shown here is derived from an EMBL/GenBank/DDBJ whole genome shotgun (WGS) entry which is preliminary data.</text>
</comment>
<accession>A0ABP1GRS7</accession>
<proteinExistence type="predicted"/>
<dbReference type="Gene3D" id="1.10.10.60">
    <property type="entry name" value="Homeodomain-like"/>
    <property type="match status" value="1"/>
</dbReference>
<evidence type="ECO:0008006" key="4">
    <source>
        <dbReference type="Google" id="ProtNLM"/>
    </source>
</evidence>
<dbReference type="Proteomes" id="UP001642409">
    <property type="component" value="Unassembled WGS sequence"/>
</dbReference>
<organism evidence="2 3">
    <name type="scientific">Hexamita inflata</name>
    <dbReference type="NCBI Taxonomy" id="28002"/>
    <lineage>
        <taxon>Eukaryota</taxon>
        <taxon>Metamonada</taxon>
        <taxon>Diplomonadida</taxon>
        <taxon>Hexamitidae</taxon>
        <taxon>Hexamitinae</taxon>
        <taxon>Hexamita</taxon>
    </lineage>
</organism>
<dbReference type="EMBL" id="CAXDID020000009">
    <property type="protein sequence ID" value="CAL5978238.1"/>
    <property type="molecule type" value="Genomic_DNA"/>
</dbReference>
<sequence>MTEVQDKQAKTKQNFHIWTDLELATLKNAIVEFGRKWKQIQQLYFNHISVNDVRRKGYSLDYVRSSKSATNQLTTKRTNNTNIFDVLQNLLNDLM</sequence>
<keyword evidence="3" id="KW-1185">Reference proteome</keyword>
<evidence type="ECO:0000313" key="3">
    <source>
        <dbReference type="Proteomes" id="UP001642409"/>
    </source>
</evidence>
<dbReference type="EMBL" id="CAXDID020000009">
    <property type="protein sequence ID" value="CAL5978280.1"/>
    <property type="molecule type" value="Genomic_DNA"/>
</dbReference>
<protein>
    <recommendedName>
        <fullName evidence="4">Myb-like domain-containing protein</fullName>
    </recommendedName>
</protein>